<dbReference type="Proteomes" id="UP001499987">
    <property type="component" value="Unassembled WGS sequence"/>
</dbReference>
<dbReference type="SUPFAM" id="SSF55729">
    <property type="entry name" value="Acyl-CoA N-acyltransferases (Nat)"/>
    <property type="match status" value="1"/>
</dbReference>
<evidence type="ECO:0000313" key="3">
    <source>
        <dbReference type="Proteomes" id="UP001499987"/>
    </source>
</evidence>
<dbReference type="InterPro" id="IPR000182">
    <property type="entry name" value="GNAT_dom"/>
</dbReference>
<evidence type="ECO:0000259" key="1">
    <source>
        <dbReference type="PROSITE" id="PS51186"/>
    </source>
</evidence>
<dbReference type="Gene3D" id="3.40.630.30">
    <property type="match status" value="1"/>
</dbReference>
<name>A0ABN1T8Z9_9ACTN</name>
<comment type="caution">
    <text evidence="2">The sequence shown here is derived from an EMBL/GenBank/DDBJ whole genome shotgun (WGS) entry which is preliminary data.</text>
</comment>
<gene>
    <name evidence="2" type="ORF">GCM10009663_03750</name>
</gene>
<dbReference type="InterPro" id="IPR016181">
    <property type="entry name" value="Acyl_CoA_acyltransferase"/>
</dbReference>
<dbReference type="PANTHER" id="PTHR43441">
    <property type="entry name" value="RIBOSOMAL-PROTEIN-SERINE ACETYLTRANSFERASE"/>
    <property type="match status" value="1"/>
</dbReference>
<evidence type="ECO:0000313" key="2">
    <source>
        <dbReference type="EMBL" id="GAA1069832.1"/>
    </source>
</evidence>
<dbReference type="EMBL" id="BAAALD010000002">
    <property type="protein sequence ID" value="GAA1069832.1"/>
    <property type="molecule type" value="Genomic_DNA"/>
</dbReference>
<organism evidence="2 3">
    <name type="scientific">Kitasatospora arboriphila</name>
    <dbReference type="NCBI Taxonomy" id="258052"/>
    <lineage>
        <taxon>Bacteria</taxon>
        <taxon>Bacillati</taxon>
        <taxon>Actinomycetota</taxon>
        <taxon>Actinomycetes</taxon>
        <taxon>Kitasatosporales</taxon>
        <taxon>Streptomycetaceae</taxon>
        <taxon>Kitasatospora</taxon>
    </lineage>
</organism>
<feature type="domain" description="N-acetyltransferase" evidence="1">
    <location>
        <begin position="39"/>
        <end position="208"/>
    </location>
</feature>
<accession>A0ABN1T8Z9</accession>
<proteinExistence type="predicted"/>
<reference evidence="2 3" key="1">
    <citation type="journal article" date="2019" name="Int. J. Syst. Evol. Microbiol.">
        <title>The Global Catalogue of Microorganisms (GCM) 10K type strain sequencing project: providing services to taxonomists for standard genome sequencing and annotation.</title>
        <authorList>
            <consortium name="The Broad Institute Genomics Platform"/>
            <consortium name="The Broad Institute Genome Sequencing Center for Infectious Disease"/>
            <person name="Wu L."/>
            <person name="Ma J."/>
        </authorList>
    </citation>
    <scope>NUCLEOTIDE SEQUENCE [LARGE SCALE GENOMIC DNA]</scope>
    <source>
        <strain evidence="2 3">JCM 13002</strain>
    </source>
</reference>
<dbReference type="PANTHER" id="PTHR43441:SF11">
    <property type="entry name" value="RIBOSOMAL-PROTEIN-SERINE ACETYLTRANSFERASE"/>
    <property type="match status" value="1"/>
</dbReference>
<dbReference type="InterPro" id="IPR051908">
    <property type="entry name" value="Ribosomal_N-acetyltransferase"/>
</dbReference>
<dbReference type="Pfam" id="PF13302">
    <property type="entry name" value="Acetyltransf_3"/>
    <property type="match status" value="1"/>
</dbReference>
<keyword evidence="3" id="KW-1185">Reference proteome</keyword>
<protein>
    <submittedName>
        <fullName evidence="2">GNAT family protein</fullName>
    </submittedName>
</protein>
<sequence length="238" mass="26067">MRVGYGGNRVRCGPTAGQNAGMLSDHWPLLGLRLRTDRLELRLPSDEELAELGDVAAAGLHEPDRMPFLSAWTDVPPAQRARAVVQQHWLRRGTWSPDHWALTLVVFAQGRPIGVQAVSAKDFAVTREVRTGSWLGLAHQGRGFGREMRSAVLHLAFAGLGAEEATSAAFTDNPASLAVSARLGYRPDGVQRDNVQGRPRVTRRLRLSRADWERTDRPAVELTGLGPCLPEFGLGPQE</sequence>
<dbReference type="PROSITE" id="PS51186">
    <property type="entry name" value="GNAT"/>
    <property type="match status" value="1"/>
</dbReference>